<organism evidence="2 3">
    <name type="scientific">Aliibacillus thermotolerans</name>
    <dbReference type="NCBI Taxonomy" id="1834418"/>
    <lineage>
        <taxon>Bacteria</taxon>
        <taxon>Bacillati</taxon>
        <taxon>Bacillota</taxon>
        <taxon>Bacilli</taxon>
        <taxon>Bacillales</taxon>
        <taxon>Bacillaceae</taxon>
        <taxon>Aliibacillus</taxon>
    </lineage>
</organism>
<feature type="compositionally biased region" description="Basic and acidic residues" evidence="1">
    <location>
        <begin position="129"/>
        <end position="147"/>
    </location>
</feature>
<dbReference type="SUPFAM" id="SSF54637">
    <property type="entry name" value="Thioesterase/thiol ester dehydrase-isomerase"/>
    <property type="match status" value="1"/>
</dbReference>
<proteinExistence type="predicted"/>
<dbReference type="PANTHER" id="PTHR31793:SF2">
    <property type="entry name" value="BLR1345 PROTEIN"/>
    <property type="match status" value="1"/>
</dbReference>
<feature type="region of interest" description="Disordered" evidence="1">
    <location>
        <begin position="116"/>
        <end position="154"/>
    </location>
</feature>
<comment type="caution">
    <text evidence="2">The sequence shown here is derived from an EMBL/GenBank/DDBJ whole genome shotgun (WGS) entry which is preliminary data.</text>
</comment>
<keyword evidence="3" id="KW-1185">Reference proteome</keyword>
<protein>
    <submittedName>
        <fullName evidence="2">Thioesterase family protein</fullName>
    </submittedName>
</protein>
<dbReference type="RefSeq" id="WP_270897473.1">
    <property type="nucleotide sequence ID" value="NZ_JBHSPF010000018.1"/>
</dbReference>
<name>A0ABW0U637_9BACI</name>
<evidence type="ECO:0000313" key="2">
    <source>
        <dbReference type="EMBL" id="MFC5628205.1"/>
    </source>
</evidence>
<gene>
    <name evidence="2" type="ORF">ACFPTR_04765</name>
</gene>
<dbReference type="Gene3D" id="3.10.129.10">
    <property type="entry name" value="Hotdog Thioesterase"/>
    <property type="match status" value="1"/>
</dbReference>
<dbReference type="Pfam" id="PF13279">
    <property type="entry name" value="4HBT_2"/>
    <property type="match status" value="1"/>
</dbReference>
<dbReference type="Proteomes" id="UP001596143">
    <property type="component" value="Unassembled WGS sequence"/>
</dbReference>
<dbReference type="InterPro" id="IPR050563">
    <property type="entry name" value="4-hydroxybenzoyl-CoA_TE"/>
</dbReference>
<dbReference type="InterPro" id="IPR029069">
    <property type="entry name" value="HotDog_dom_sf"/>
</dbReference>
<dbReference type="PANTHER" id="PTHR31793">
    <property type="entry name" value="4-HYDROXYBENZOYL-COA THIOESTERASE FAMILY MEMBER"/>
    <property type="match status" value="1"/>
</dbReference>
<dbReference type="CDD" id="cd00586">
    <property type="entry name" value="4HBT"/>
    <property type="match status" value="1"/>
</dbReference>
<evidence type="ECO:0000256" key="1">
    <source>
        <dbReference type="SAM" id="MobiDB-lite"/>
    </source>
</evidence>
<evidence type="ECO:0000313" key="3">
    <source>
        <dbReference type="Proteomes" id="UP001596143"/>
    </source>
</evidence>
<dbReference type="EMBL" id="JBHSPF010000018">
    <property type="protein sequence ID" value="MFC5628205.1"/>
    <property type="molecule type" value="Genomic_DNA"/>
</dbReference>
<reference evidence="3" key="1">
    <citation type="journal article" date="2019" name="Int. J. Syst. Evol. Microbiol.">
        <title>The Global Catalogue of Microorganisms (GCM) 10K type strain sequencing project: providing services to taxonomists for standard genome sequencing and annotation.</title>
        <authorList>
            <consortium name="The Broad Institute Genomics Platform"/>
            <consortium name="The Broad Institute Genome Sequencing Center for Infectious Disease"/>
            <person name="Wu L."/>
            <person name="Ma J."/>
        </authorList>
    </citation>
    <scope>NUCLEOTIDE SEQUENCE [LARGE SCALE GENOMIC DNA]</scope>
    <source>
        <strain evidence="3">CGMCC 1.15790</strain>
    </source>
</reference>
<sequence length="154" mass="18369">MKDLVRKDYVRSEWVDHNGHFNDVMYVLAFSYALDDFIKAMGVDNTYRKNNQYTVFTLENHVTYKKEMFKGDPFTIHTYILDRDEKRVHVFFEMKNENNETTAMSEQMIIGIDQKKRKSAPFPGDIQENLEKLPHLSKDEWPKDAKRSIGIRRK</sequence>
<accession>A0ABW0U637</accession>